<evidence type="ECO:0000313" key="3">
    <source>
        <dbReference type="EMBL" id="ACY17440.1"/>
    </source>
</evidence>
<feature type="chain" id="PRO_5003011667" evidence="2">
    <location>
        <begin position="46"/>
        <end position="390"/>
    </location>
</feature>
<organism evidence="3 4">
    <name type="scientific">Haliangium ochraceum (strain DSM 14365 / JCM 11303 / SMP-2)</name>
    <dbReference type="NCBI Taxonomy" id="502025"/>
    <lineage>
        <taxon>Bacteria</taxon>
        <taxon>Pseudomonadati</taxon>
        <taxon>Myxococcota</taxon>
        <taxon>Polyangia</taxon>
        <taxon>Haliangiales</taxon>
        <taxon>Kofleriaceae</taxon>
        <taxon>Haliangium</taxon>
    </lineage>
</organism>
<keyword evidence="2" id="KW-0732">Signal</keyword>
<dbReference type="STRING" id="502025.Hoch_4951"/>
<evidence type="ECO:0000313" key="4">
    <source>
        <dbReference type="Proteomes" id="UP000001880"/>
    </source>
</evidence>
<evidence type="ECO:0000256" key="1">
    <source>
        <dbReference type="SAM" id="MobiDB-lite"/>
    </source>
</evidence>
<keyword evidence="4" id="KW-1185">Reference proteome</keyword>
<accession>D0LU76</accession>
<proteinExistence type="predicted"/>
<dbReference type="AlphaFoldDB" id="D0LU76"/>
<reference evidence="3 4" key="1">
    <citation type="journal article" date="2010" name="Stand. Genomic Sci.">
        <title>Complete genome sequence of Haliangium ochraceum type strain (SMP-2).</title>
        <authorList>
            <consortium name="US DOE Joint Genome Institute (JGI-PGF)"/>
            <person name="Ivanova N."/>
            <person name="Daum C."/>
            <person name="Lang E."/>
            <person name="Abt B."/>
            <person name="Kopitz M."/>
            <person name="Saunders E."/>
            <person name="Lapidus A."/>
            <person name="Lucas S."/>
            <person name="Glavina Del Rio T."/>
            <person name="Nolan M."/>
            <person name="Tice H."/>
            <person name="Copeland A."/>
            <person name="Cheng J.F."/>
            <person name="Chen F."/>
            <person name="Bruce D."/>
            <person name="Goodwin L."/>
            <person name="Pitluck S."/>
            <person name="Mavromatis K."/>
            <person name="Pati A."/>
            <person name="Mikhailova N."/>
            <person name="Chen A."/>
            <person name="Palaniappan K."/>
            <person name="Land M."/>
            <person name="Hauser L."/>
            <person name="Chang Y.J."/>
            <person name="Jeffries C.D."/>
            <person name="Detter J.C."/>
            <person name="Brettin T."/>
            <person name="Rohde M."/>
            <person name="Goker M."/>
            <person name="Bristow J."/>
            <person name="Markowitz V."/>
            <person name="Eisen J.A."/>
            <person name="Hugenholtz P."/>
            <person name="Kyrpides N.C."/>
            <person name="Klenk H.P."/>
        </authorList>
    </citation>
    <scope>NUCLEOTIDE SEQUENCE [LARGE SCALE GENOMIC DNA]</scope>
    <source>
        <strain evidence="4">DSM 14365 / CIP 107738 / JCM 11303 / AJ 13395 / SMP-2</strain>
    </source>
</reference>
<dbReference type="Proteomes" id="UP000001880">
    <property type="component" value="Chromosome"/>
</dbReference>
<evidence type="ECO:0000256" key="2">
    <source>
        <dbReference type="SAM" id="SignalP"/>
    </source>
</evidence>
<dbReference type="KEGG" id="hoh:Hoch_4951"/>
<gene>
    <name evidence="3" type="ordered locus">Hoch_4951</name>
</gene>
<feature type="signal peptide" evidence="2">
    <location>
        <begin position="1"/>
        <end position="45"/>
    </location>
</feature>
<sequence length="390" mass="40820">MRARTATQRPRRALPAPHSFACAGPRSRWLALVALSLAAAAPARAQPPAPQPAPAPQDAAPAAAAVHLVAARGGDEDITQSRLLGPSGELYEPDPEAAGGSWRRHFGGGVAVEVEGAVDTGATLFAHGGGAPVFALSDAHKAWHAHPLPNRGRLVSGGDGAPAMAIGRHVYTWRGNRWTRLASLGGRISAVWASSPTDVYAASARGQLTRIRNQSQTPVALPLPAGDPITALTGRPGGALYGISRAGRAVRIRGPRATLVSRPASLASWTLQVAAADAEGALWALGWQPASGEQPARAVLVRSRGGQFVEAERIDDLSSEDRFVLLRIDRHGGVLWATRAGRVRFREAAPDAPEGASQDAGKRGWRDAHIVRQLRPPAPVPEGSGPARTR</sequence>
<feature type="region of interest" description="Disordered" evidence="1">
    <location>
        <begin position="77"/>
        <end position="99"/>
    </location>
</feature>
<dbReference type="HOGENOM" id="CLU_707448_0_0_7"/>
<protein>
    <submittedName>
        <fullName evidence="3">Uncharacterized protein</fullName>
    </submittedName>
</protein>
<dbReference type="EMBL" id="CP001804">
    <property type="protein sequence ID" value="ACY17440.1"/>
    <property type="molecule type" value="Genomic_DNA"/>
</dbReference>
<dbReference type="RefSeq" id="WP_012830032.1">
    <property type="nucleotide sequence ID" value="NC_013440.1"/>
</dbReference>
<name>D0LU76_HALO1</name>